<name>A0A834VC36_SARSC</name>
<dbReference type="EnsemblMetazoa" id="SSS_2155s_mrna">
    <property type="protein sequence ID" value="KAF7491296.1"/>
    <property type="gene ID" value="SSS_2155"/>
</dbReference>
<keyword evidence="8" id="KW-1185">Reference proteome</keyword>
<dbReference type="InterPro" id="IPR032305">
    <property type="entry name" value="GTP-bd_M"/>
</dbReference>
<dbReference type="GO" id="GO:0046872">
    <property type="term" value="F:metal ion binding"/>
    <property type="evidence" value="ECO:0007669"/>
    <property type="project" value="UniProtKB-KW"/>
</dbReference>
<dbReference type="SUPFAM" id="SSF52540">
    <property type="entry name" value="P-loop containing nucleoside triphosphate hydrolases"/>
    <property type="match status" value="1"/>
</dbReference>
<dbReference type="InterPro" id="IPR030394">
    <property type="entry name" value="G_HFLX_dom"/>
</dbReference>
<dbReference type="PRINTS" id="PR00326">
    <property type="entry name" value="GTP1OBG"/>
</dbReference>
<dbReference type="InterPro" id="IPR016496">
    <property type="entry name" value="GTPase_HflX"/>
</dbReference>
<dbReference type="OrthoDB" id="10268034at2759"/>
<dbReference type="Gene3D" id="3.40.50.11060">
    <property type="entry name" value="GTPase HflX, N-terminal domain"/>
    <property type="match status" value="1"/>
</dbReference>
<dbReference type="InterPro" id="IPR025121">
    <property type="entry name" value="GTPase_HflX_N"/>
</dbReference>
<dbReference type="CDD" id="cd01878">
    <property type="entry name" value="HflX"/>
    <property type="match status" value="1"/>
</dbReference>
<proteinExistence type="predicted"/>
<dbReference type="Pfam" id="PF13167">
    <property type="entry name" value="GTP-bdg_N"/>
    <property type="match status" value="1"/>
</dbReference>
<dbReference type="Pfam" id="PF16360">
    <property type="entry name" value="GTP-bdg_M"/>
    <property type="match status" value="1"/>
</dbReference>
<evidence type="ECO:0000259" key="5">
    <source>
        <dbReference type="PROSITE" id="PS51705"/>
    </source>
</evidence>
<dbReference type="InterPro" id="IPR042108">
    <property type="entry name" value="GTPase_HflX_N_sf"/>
</dbReference>
<evidence type="ECO:0000256" key="1">
    <source>
        <dbReference type="ARBA" id="ARBA00022723"/>
    </source>
</evidence>
<evidence type="ECO:0000313" key="6">
    <source>
        <dbReference type="EMBL" id="KAF7491296.1"/>
    </source>
</evidence>
<dbReference type="GO" id="GO:0043022">
    <property type="term" value="F:ribosome binding"/>
    <property type="evidence" value="ECO:0007669"/>
    <property type="project" value="TreeGrafter"/>
</dbReference>
<dbReference type="NCBIfam" id="TIGR03156">
    <property type="entry name" value="GTP_HflX"/>
    <property type="match status" value="1"/>
</dbReference>
<keyword evidence="4" id="KW-0342">GTP-binding</keyword>
<evidence type="ECO:0000256" key="2">
    <source>
        <dbReference type="ARBA" id="ARBA00022741"/>
    </source>
</evidence>
<evidence type="ECO:0000256" key="3">
    <source>
        <dbReference type="ARBA" id="ARBA00022842"/>
    </source>
</evidence>
<dbReference type="EMBL" id="WVUK01000060">
    <property type="protein sequence ID" value="KAF7491296.1"/>
    <property type="molecule type" value="Genomic_DNA"/>
</dbReference>
<dbReference type="Gene3D" id="3.40.50.300">
    <property type="entry name" value="P-loop containing nucleotide triphosphate hydrolases"/>
    <property type="match status" value="1"/>
</dbReference>
<gene>
    <name evidence="6" type="ORF">SSS_2155</name>
</gene>
<dbReference type="GO" id="GO:0005737">
    <property type="term" value="C:cytoplasm"/>
    <property type="evidence" value="ECO:0007669"/>
    <property type="project" value="TreeGrafter"/>
</dbReference>
<keyword evidence="1" id="KW-0479">Metal-binding</keyword>
<dbReference type="GO" id="GO:0005525">
    <property type="term" value="F:GTP binding"/>
    <property type="evidence" value="ECO:0007669"/>
    <property type="project" value="UniProtKB-KW"/>
</dbReference>
<accession>A0A834VC36</accession>
<organism evidence="6">
    <name type="scientific">Sarcoptes scabiei</name>
    <name type="common">Itch mite</name>
    <name type="synonym">Acarus scabiei</name>
    <dbReference type="NCBI Taxonomy" id="52283"/>
    <lineage>
        <taxon>Eukaryota</taxon>
        <taxon>Metazoa</taxon>
        <taxon>Ecdysozoa</taxon>
        <taxon>Arthropoda</taxon>
        <taxon>Chelicerata</taxon>
        <taxon>Arachnida</taxon>
        <taxon>Acari</taxon>
        <taxon>Acariformes</taxon>
        <taxon>Sarcoptiformes</taxon>
        <taxon>Astigmata</taxon>
        <taxon>Psoroptidia</taxon>
        <taxon>Sarcoptoidea</taxon>
        <taxon>Sarcoptidae</taxon>
        <taxon>Sarcoptinae</taxon>
        <taxon>Sarcoptes</taxon>
    </lineage>
</organism>
<dbReference type="InterPro" id="IPR006073">
    <property type="entry name" value="GTP-bd"/>
</dbReference>
<sequence length="498" mass="57271">MMKLFVSFNQFMSQRKFSFNIKNNLLALKQNNLFLRSTIHYRNENDNKLDNDDPDDEKSTLLNEVLSYTCLTDLSPKNVFVILPRNRSKKRSFEENELLLDETKALVETIPYWRVSGSAIVSAKSLRSDYIFGKGNLESLKDYCRNQSTNGIVFGVDTLKPSQHYFFRDFLGIEVYDRFSIILKIFRERCRTKEARIQLAMAELNYVQKNLHHLTANDFQNFSLSQSFGGNFDTFYQIKKRVIQERESQLKDKLSKITQSYAVKRKNRASLEIPTVAIVGYTNSGKTSLIKALTNNDEIVPEDRLFATLDVTNHQITLPSKLKALLIDTIGFISDIPLTLVHCFKSTLTEICNADLIVHVVDASHPNRSKQIETVQNTLKEIDVPSKLIETMIEVSNKIDKVPESEIEKFDGLTISATEKINLNELVKKIENRIITNTDRLALKLKVLNGGQEYGWLFKEASVVECVPDQEDPNYALMKILITKSKIGRFRKLFKHEN</sequence>
<keyword evidence="3" id="KW-0460">Magnesium</keyword>
<evidence type="ECO:0000313" key="7">
    <source>
        <dbReference type="EnsemblMetazoa" id="KAF7491296.1"/>
    </source>
</evidence>
<evidence type="ECO:0000313" key="8">
    <source>
        <dbReference type="Proteomes" id="UP000070412"/>
    </source>
</evidence>
<protein>
    <submittedName>
        <fullName evidence="6">Putative GTP-binding protein 6</fullName>
    </submittedName>
</protein>
<keyword evidence="2" id="KW-0547">Nucleotide-binding</keyword>
<dbReference type="FunFam" id="3.40.50.300:FF:000886">
    <property type="entry name" value="Putative GTP-binding protein 6"/>
    <property type="match status" value="1"/>
</dbReference>
<evidence type="ECO:0000256" key="4">
    <source>
        <dbReference type="ARBA" id="ARBA00023134"/>
    </source>
</evidence>
<reference evidence="6" key="2">
    <citation type="submission" date="2020-01" db="EMBL/GenBank/DDBJ databases">
        <authorList>
            <person name="Korhonen P.K.K."/>
            <person name="Guangxu M.G."/>
            <person name="Wang T.W."/>
            <person name="Stroehlein A.J.S."/>
            <person name="Young N.D."/>
            <person name="Ang C.-S.A."/>
            <person name="Fernando D.W.F."/>
            <person name="Lu H.L."/>
            <person name="Taylor S.T."/>
            <person name="Ehtesham M.E.M."/>
            <person name="Najaraj S.H.N."/>
            <person name="Harsha G.H.G."/>
            <person name="Madugundu A.M."/>
            <person name="Renuse S.R."/>
            <person name="Holt D.H."/>
            <person name="Pandey A.P."/>
            <person name="Papenfuss A.P."/>
            <person name="Gasser R.B.G."/>
            <person name="Fischer K.F."/>
        </authorList>
    </citation>
    <scope>NUCLEOTIDE SEQUENCE</scope>
    <source>
        <strain evidence="6">SSS_KF_BRIS2020</strain>
    </source>
</reference>
<dbReference type="Proteomes" id="UP000070412">
    <property type="component" value="Unassembled WGS sequence"/>
</dbReference>
<reference evidence="7" key="3">
    <citation type="submission" date="2022-06" db="UniProtKB">
        <authorList>
            <consortium name="EnsemblMetazoa"/>
        </authorList>
    </citation>
    <scope>IDENTIFICATION</scope>
</reference>
<dbReference type="PANTHER" id="PTHR10229:SF0">
    <property type="entry name" value="GTP-BINDING PROTEIN 6-RELATED"/>
    <property type="match status" value="1"/>
</dbReference>
<dbReference type="PANTHER" id="PTHR10229">
    <property type="entry name" value="GTP-BINDING PROTEIN HFLX"/>
    <property type="match status" value="1"/>
</dbReference>
<dbReference type="AlphaFoldDB" id="A0A834VC36"/>
<reference evidence="8" key="1">
    <citation type="journal article" date="2020" name="PLoS Negl. Trop. Dis.">
        <title>High-quality nuclear genome for Sarcoptes scabiei-A critical resource for a neglected parasite.</title>
        <authorList>
            <person name="Korhonen P.K."/>
            <person name="Gasser R.B."/>
            <person name="Ma G."/>
            <person name="Wang T."/>
            <person name="Stroehlein A.J."/>
            <person name="Young N.D."/>
            <person name="Ang C.S."/>
            <person name="Fernando D.D."/>
            <person name="Lu H.C."/>
            <person name="Taylor S."/>
            <person name="Reynolds S.L."/>
            <person name="Mofiz E."/>
            <person name="Najaraj S.H."/>
            <person name="Gowda H."/>
            <person name="Madugundu A."/>
            <person name="Renuse S."/>
            <person name="Holt D."/>
            <person name="Pandey A."/>
            <person name="Papenfuss A.T."/>
            <person name="Fischer K."/>
        </authorList>
    </citation>
    <scope>NUCLEOTIDE SEQUENCE [LARGE SCALE GENOMIC DNA]</scope>
</reference>
<dbReference type="PROSITE" id="PS51705">
    <property type="entry name" value="G_HFLX"/>
    <property type="match status" value="1"/>
</dbReference>
<dbReference type="Pfam" id="PF01926">
    <property type="entry name" value="MMR_HSR1"/>
    <property type="match status" value="1"/>
</dbReference>
<dbReference type="InterPro" id="IPR027417">
    <property type="entry name" value="P-loop_NTPase"/>
</dbReference>
<feature type="domain" description="Hflx-type G" evidence="5">
    <location>
        <begin position="274"/>
        <end position="438"/>
    </location>
</feature>